<evidence type="ECO:0000313" key="4">
    <source>
        <dbReference type="Proteomes" id="UP001386955"/>
    </source>
</evidence>
<proteinExistence type="predicted"/>
<name>A0AAN9SSD2_PSOTE</name>
<dbReference type="Pfam" id="PF23292">
    <property type="entry name" value="SAND_ULT1"/>
    <property type="match status" value="1"/>
</dbReference>
<reference evidence="3 4" key="1">
    <citation type="submission" date="2024-01" db="EMBL/GenBank/DDBJ databases">
        <title>The genomes of 5 underutilized Papilionoideae crops provide insights into root nodulation and disease resistanc.</title>
        <authorList>
            <person name="Jiang F."/>
        </authorList>
    </citation>
    <scope>NUCLEOTIDE SEQUENCE [LARGE SCALE GENOMIC DNA]</scope>
    <source>
        <strain evidence="3">DUOXIRENSHENG_FW03</strain>
        <tissue evidence="3">Leaves</tissue>
    </source>
</reference>
<feature type="domain" description="ULTRAPETALA1/2 zinc finger" evidence="2">
    <location>
        <begin position="179"/>
        <end position="276"/>
    </location>
</feature>
<comment type="caution">
    <text evidence="3">The sequence shown here is derived from an EMBL/GenBank/DDBJ whole genome shotgun (WGS) entry which is preliminary data.</text>
</comment>
<dbReference type="PANTHER" id="PTHR34053:SF2">
    <property type="entry name" value="SAND DOMAIN-CONTAINING PROTEIN"/>
    <property type="match status" value="1"/>
</dbReference>
<dbReference type="GO" id="GO:0005634">
    <property type="term" value="C:nucleus"/>
    <property type="evidence" value="ECO:0007669"/>
    <property type="project" value="TreeGrafter"/>
</dbReference>
<dbReference type="GO" id="GO:0005829">
    <property type="term" value="C:cytosol"/>
    <property type="evidence" value="ECO:0007669"/>
    <property type="project" value="TreeGrafter"/>
</dbReference>
<sequence>MKNRVFWDYTAFGTNLGGSRDLVYGNGEDNKRAIIVKKKGTSKRRKLFRIGVNGEIEFEEDELKTIRGFKRGKDYIEVVCGITTKYYGDYVGRLKINNKGEYCINCECYPGCSSENKTLEEFEKHAFKEGSGRWKSNIWVHYEDEDRVPLWRTPLMKYYTHQANVANWIDSAMRKRNYHRDEFLRCTNCNKERRFRLKSRLDIKKYHQAFNNHSWTCSLWPYQKISCDYVEERPSLRASRGCPRLSTCRGCTNCYCEGCIKCRFEDCNCRECRDFMLYAEP</sequence>
<evidence type="ECO:0000259" key="1">
    <source>
        <dbReference type="Pfam" id="PF23292"/>
    </source>
</evidence>
<feature type="domain" description="ULTRAPETALA1/2 SAND" evidence="1">
    <location>
        <begin position="66"/>
        <end position="159"/>
    </location>
</feature>
<dbReference type="InterPro" id="IPR057011">
    <property type="entry name" value="ULT1/2_SAND"/>
</dbReference>
<evidence type="ECO:0000313" key="3">
    <source>
        <dbReference type="EMBL" id="KAK7405191.1"/>
    </source>
</evidence>
<dbReference type="Pfam" id="PF23293">
    <property type="entry name" value="zf_ULT1"/>
    <property type="match status" value="1"/>
</dbReference>
<protein>
    <recommendedName>
        <fullName evidence="5">Protein ULTRAPETALA 2</fullName>
    </recommendedName>
</protein>
<keyword evidence="4" id="KW-1185">Reference proteome</keyword>
<dbReference type="AlphaFoldDB" id="A0AAN9SSD2"/>
<dbReference type="PANTHER" id="PTHR34053">
    <property type="entry name" value="PROTEIN ULTRAPETALA 1"/>
    <property type="match status" value="1"/>
</dbReference>
<dbReference type="InterPro" id="IPR020533">
    <property type="entry name" value="Developmental_reg_ULTRAPETALA"/>
</dbReference>
<organism evidence="3 4">
    <name type="scientific">Psophocarpus tetragonolobus</name>
    <name type="common">Winged bean</name>
    <name type="synonym">Dolichos tetragonolobus</name>
    <dbReference type="NCBI Taxonomy" id="3891"/>
    <lineage>
        <taxon>Eukaryota</taxon>
        <taxon>Viridiplantae</taxon>
        <taxon>Streptophyta</taxon>
        <taxon>Embryophyta</taxon>
        <taxon>Tracheophyta</taxon>
        <taxon>Spermatophyta</taxon>
        <taxon>Magnoliopsida</taxon>
        <taxon>eudicotyledons</taxon>
        <taxon>Gunneridae</taxon>
        <taxon>Pentapetalae</taxon>
        <taxon>rosids</taxon>
        <taxon>fabids</taxon>
        <taxon>Fabales</taxon>
        <taxon>Fabaceae</taxon>
        <taxon>Papilionoideae</taxon>
        <taxon>50 kb inversion clade</taxon>
        <taxon>NPAAA clade</taxon>
        <taxon>indigoferoid/millettioid clade</taxon>
        <taxon>Phaseoleae</taxon>
        <taxon>Psophocarpus</taxon>
    </lineage>
</organism>
<evidence type="ECO:0000259" key="2">
    <source>
        <dbReference type="Pfam" id="PF23293"/>
    </source>
</evidence>
<accession>A0AAN9SSD2</accession>
<dbReference type="Proteomes" id="UP001386955">
    <property type="component" value="Unassembled WGS sequence"/>
</dbReference>
<gene>
    <name evidence="3" type="ORF">VNO78_06390</name>
</gene>
<dbReference type="InterPro" id="IPR057012">
    <property type="entry name" value="ULT1/2_Znf"/>
</dbReference>
<dbReference type="EMBL" id="JAYMYS010000002">
    <property type="protein sequence ID" value="KAK7405191.1"/>
    <property type="molecule type" value="Genomic_DNA"/>
</dbReference>
<evidence type="ECO:0008006" key="5">
    <source>
        <dbReference type="Google" id="ProtNLM"/>
    </source>
</evidence>